<evidence type="ECO:0000313" key="1">
    <source>
        <dbReference type="EMBL" id="ARQ69154.1"/>
    </source>
</evidence>
<dbReference type="Proteomes" id="UP000194218">
    <property type="component" value="Chromosome"/>
</dbReference>
<gene>
    <name evidence="1" type="ORF">CAG99_10020</name>
</gene>
<dbReference type="KEGG" id="smao:CAG99_10020"/>
<organism evidence="1 2">
    <name type="scientific">Streptomyces marincola</name>
    <dbReference type="NCBI Taxonomy" id="2878388"/>
    <lineage>
        <taxon>Bacteria</taxon>
        <taxon>Bacillati</taxon>
        <taxon>Actinomycetota</taxon>
        <taxon>Actinomycetes</taxon>
        <taxon>Kitasatosporales</taxon>
        <taxon>Streptomycetaceae</taxon>
        <taxon>Streptomyces</taxon>
    </lineage>
</organism>
<dbReference type="AlphaFoldDB" id="A0A1W7CWF0"/>
<dbReference type="EMBL" id="CP021121">
    <property type="protein sequence ID" value="ARQ69154.1"/>
    <property type="molecule type" value="Genomic_DNA"/>
</dbReference>
<reference evidence="1 2" key="1">
    <citation type="submission" date="2017-05" db="EMBL/GenBank/DDBJ databases">
        <title>Complete genome sequence of Streptomyces sp. SCSIO 03032 revealed the diverse biosynthetic pathways for its bioactive secondary metabolites.</title>
        <authorList>
            <person name="Ma L."/>
            <person name="Zhu Y."/>
            <person name="Zhang W."/>
            <person name="Zhang G."/>
            <person name="Tian X."/>
            <person name="Zhang S."/>
            <person name="Zhang C."/>
        </authorList>
    </citation>
    <scope>NUCLEOTIDE SEQUENCE [LARGE SCALE GENOMIC DNA]</scope>
    <source>
        <strain evidence="1 2">SCSIO 03032</strain>
    </source>
</reference>
<protein>
    <submittedName>
        <fullName evidence="1">Uncharacterized protein</fullName>
    </submittedName>
</protein>
<accession>A0A1W7CWF0</accession>
<proteinExistence type="predicted"/>
<name>A0A1W7CWF0_9ACTN</name>
<keyword evidence="2" id="KW-1185">Reference proteome</keyword>
<evidence type="ECO:0000313" key="2">
    <source>
        <dbReference type="Proteomes" id="UP000194218"/>
    </source>
</evidence>
<sequence>MRGETLGGGRTCGRVFAARMGGWPFRGLDLLSDERASSMTDPTVMVCPLPAVTTSARTAGVRIEEGVVR</sequence>